<dbReference type="AlphaFoldDB" id="A0A2G8JMT4"/>
<evidence type="ECO:0000259" key="3">
    <source>
        <dbReference type="PROSITE" id="PS50001"/>
    </source>
</evidence>
<reference evidence="5 6" key="1">
    <citation type="journal article" date="2017" name="PLoS Biol.">
        <title>The sea cucumber genome provides insights into morphological evolution and visceral regeneration.</title>
        <authorList>
            <person name="Zhang X."/>
            <person name="Sun L."/>
            <person name="Yuan J."/>
            <person name="Sun Y."/>
            <person name="Gao Y."/>
            <person name="Zhang L."/>
            <person name="Li S."/>
            <person name="Dai H."/>
            <person name="Hamel J.F."/>
            <person name="Liu C."/>
            <person name="Yu Y."/>
            <person name="Liu S."/>
            <person name="Lin W."/>
            <person name="Guo K."/>
            <person name="Jin S."/>
            <person name="Xu P."/>
            <person name="Storey K.B."/>
            <person name="Huan P."/>
            <person name="Zhang T."/>
            <person name="Zhou Y."/>
            <person name="Zhang J."/>
            <person name="Lin C."/>
            <person name="Li X."/>
            <person name="Xing L."/>
            <person name="Huo D."/>
            <person name="Sun M."/>
            <person name="Wang L."/>
            <person name="Mercier A."/>
            <person name="Li F."/>
            <person name="Yang H."/>
            <person name="Xiang J."/>
        </authorList>
    </citation>
    <scope>NUCLEOTIDE SEQUENCE [LARGE SCALE GENOMIC DNA]</scope>
    <source>
        <strain evidence="5">Shaxun</strain>
        <tissue evidence="5">Muscle</tissue>
    </source>
</reference>
<dbReference type="SUPFAM" id="SSF55550">
    <property type="entry name" value="SH2 domain"/>
    <property type="match status" value="1"/>
</dbReference>
<evidence type="ECO:0000259" key="4">
    <source>
        <dbReference type="PROSITE" id="PS50017"/>
    </source>
</evidence>
<name>A0A2G8JMT4_STIJA</name>
<dbReference type="PANTHER" id="PTHR19969:SF5">
    <property type="entry name" value="CRK-LIKE PROTEIN"/>
    <property type="match status" value="1"/>
</dbReference>
<dbReference type="InterPro" id="IPR000980">
    <property type="entry name" value="SH2"/>
</dbReference>
<dbReference type="PANTHER" id="PTHR19969">
    <property type="entry name" value="SH2-SH3 ADAPTOR PROTEIN-RELATED"/>
    <property type="match status" value="1"/>
</dbReference>
<proteinExistence type="predicted"/>
<dbReference type="GO" id="GO:0007167">
    <property type="term" value="P:enzyme-linked receptor protein signaling pathway"/>
    <property type="evidence" value="ECO:0007669"/>
    <property type="project" value="TreeGrafter"/>
</dbReference>
<dbReference type="Gene3D" id="3.30.505.10">
    <property type="entry name" value="SH2 domain"/>
    <property type="match status" value="1"/>
</dbReference>
<dbReference type="InterPro" id="IPR000488">
    <property type="entry name" value="Death_dom"/>
</dbReference>
<dbReference type="GO" id="GO:0005737">
    <property type="term" value="C:cytoplasm"/>
    <property type="evidence" value="ECO:0007669"/>
    <property type="project" value="TreeGrafter"/>
</dbReference>
<dbReference type="GO" id="GO:0030971">
    <property type="term" value="F:receptor tyrosine kinase binding"/>
    <property type="evidence" value="ECO:0007669"/>
    <property type="project" value="TreeGrafter"/>
</dbReference>
<accession>A0A2G8JMT4</accession>
<feature type="domain" description="Death" evidence="4">
    <location>
        <begin position="73"/>
        <end position="127"/>
    </location>
</feature>
<dbReference type="InterPro" id="IPR036860">
    <property type="entry name" value="SH2_dom_sf"/>
</dbReference>
<dbReference type="EMBL" id="MRZV01001569">
    <property type="protein sequence ID" value="PIK37047.1"/>
    <property type="molecule type" value="Genomic_DNA"/>
</dbReference>
<dbReference type="GO" id="GO:0016477">
    <property type="term" value="P:cell migration"/>
    <property type="evidence" value="ECO:0007669"/>
    <property type="project" value="TreeGrafter"/>
</dbReference>
<keyword evidence="6" id="KW-1185">Reference proteome</keyword>
<dbReference type="InterPro" id="IPR051184">
    <property type="entry name" value="Tyrosine-phos_adapter"/>
</dbReference>
<evidence type="ECO:0000256" key="2">
    <source>
        <dbReference type="PROSITE-ProRule" id="PRU00191"/>
    </source>
</evidence>
<dbReference type="InterPro" id="IPR011029">
    <property type="entry name" value="DEATH-like_dom_sf"/>
</dbReference>
<dbReference type="STRING" id="307972.A0A2G8JMT4"/>
<keyword evidence="1 2" id="KW-0727">SH2 domain</keyword>
<gene>
    <name evidence="5" type="ORF">BSL78_26124</name>
</gene>
<dbReference type="CDD" id="cd01670">
    <property type="entry name" value="Death"/>
    <property type="match status" value="1"/>
</dbReference>
<comment type="caution">
    <text evidence="5">The sequence shown here is derived from an EMBL/GenBank/DDBJ whole genome shotgun (WGS) entry which is preliminary data.</text>
</comment>
<organism evidence="5 6">
    <name type="scientific">Stichopus japonicus</name>
    <name type="common">Sea cucumber</name>
    <dbReference type="NCBI Taxonomy" id="307972"/>
    <lineage>
        <taxon>Eukaryota</taxon>
        <taxon>Metazoa</taxon>
        <taxon>Echinodermata</taxon>
        <taxon>Eleutherozoa</taxon>
        <taxon>Echinozoa</taxon>
        <taxon>Holothuroidea</taxon>
        <taxon>Aspidochirotacea</taxon>
        <taxon>Aspidochirotida</taxon>
        <taxon>Stichopodidae</taxon>
        <taxon>Apostichopus</taxon>
    </lineage>
</organism>
<feature type="domain" description="SH2" evidence="3">
    <location>
        <begin position="253"/>
        <end position="344"/>
    </location>
</feature>
<dbReference type="Pfam" id="PF00531">
    <property type="entry name" value="Death"/>
    <property type="match status" value="1"/>
</dbReference>
<dbReference type="SMART" id="SM00252">
    <property type="entry name" value="SH2"/>
    <property type="match status" value="1"/>
</dbReference>
<dbReference type="Proteomes" id="UP000230750">
    <property type="component" value="Unassembled WGS sequence"/>
</dbReference>
<protein>
    <submittedName>
        <fullName evidence="5">Putative cytoplasmic protein NCK1-like</fullName>
    </submittedName>
</protein>
<dbReference type="GO" id="GO:0035591">
    <property type="term" value="F:signaling adaptor activity"/>
    <property type="evidence" value="ECO:0007669"/>
    <property type="project" value="TreeGrafter"/>
</dbReference>
<dbReference type="SUPFAM" id="SSF47986">
    <property type="entry name" value="DEATH domain"/>
    <property type="match status" value="1"/>
</dbReference>
<evidence type="ECO:0000313" key="6">
    <source>
        <dbReference type="Proteomes" id="UP000230750"/>
    </source>
</evidence>
<dbReference type="PROSITE" id="PS50001">
    <property type="entry name" value="SH2"/>
    <property type="match status" value="1"/>
</dbReference>
<evidence type="ECO:0000313" key="5">
    <source>
        <dbReference type="EMBL" id="PIK37047.1"/>
    </source>
</evidence>
<evidence type="ECO:0000256" key="1">
    <source>
        <dbReference type="ARBA" id="ARBA00022999"/>
    </source>
</evidence>
<sequence length="346" mass="40349">MMLRSTGGQHVAYERRPPPLKHLKTVKIEGKDRERRSSSPPYQLIKEGMRRLVSDSDLSRLAPKLGREWRSFLRSELEIFHHDIEHIESDTNLTVTEKIFRLLKLWKSKRKTKATIHCLIGHLEKFDYGLETYLFLTERQTTENEEDGKEEWEIPCSSSTMETPYDIANDVTGVSNKKVPRYWFAVEVKEKTEVQGFEETLTFEKGTKLDIIDKLTRSTAYLARDKDGYVFHILKKACSRLPIHSPVLWENDWFHEEISRGQLDVIFRETDVGTFVIRNSSEVGHFAISVKAYRNVLNFKINCTHTGYQMNNNMFYSLTDLINAYSGIPIYSTQEGKLYLRNALPK</sequence>
<dbReference type="Gene3D" id="1.10.533.10">
    <property type="entry name" value="Death Domain, Fas"/>
    <property type="match status" value="1"/>
</dbReference>
<dbReference type="PROSITE" id="PS50017">
    <property type="entry name" value="DEATH_DOMAIN"/>
    <property type="match status" value="1"/>
</dbReference>
<dbReference type="OrthoDB" id="185175at2759"/>
<dbReference type="Pfam" id="PF00017">
    <property type="entry name" value="SH2"/>
    <property type="match status" value="1"/>
</dbReference>